<gene>
    <name evidence="1" type="ORF">GPUH_LOCUS6258</name>
</gene>
<evidence type="ECO:0000313" key="1">
    <source>
        <dbReference type="EMBL" id="VDK54026.1"/>
    </source>
</evidence>
<dbReference type="AlphaFoldDB" id="A0A183DC17"/>
<protein>
    <submittedName>
        <fullName evidence="3">Aminotran_1_2 domain-containing protein</fullName>
    </submittedName>
</protein>
<dbReference type="EMBL" id="UYRT01014474">
    <property type="protein sequence ID" value="VDK54026.1"/>
    <property type="molecule type" value="Genomic_DNA"/>
</dbReference>
<name>A0A183DC17_9BILA</name>
<keyword evidence="2" id="KW-1185">Reference proteome</keyword>
<dbReference type="WBParaSite" id="GPUH_0000626601-mRNA-1">
    <property type="protein sequence ID" value="GPUH_0000626601-mRNA-1"/>
    <property type="gene ID" value="GPUH_0000626601"/>
</dbReference>
<organism evidence="3">
    <name type="scientific">Gongylonema pulchrum</name>
    <dbReference type="NCBI Taxonomy" id="637853"/>
    <lineage>
        <taxon>Eukaryota</taxon>
        <taxon>Metazoa</taxon>
        <taxon>Ecdysozoa</taxon>
        <taxon>Nematoda</taxon>
        <taxon>Chromadorea</taxon>
        <taxon>Rhabditida</taxon>
        <taxon>Spirurina</taxon>
        <taxon>Spiruromorpha</taxon>
        <taxon>Spiruroidea</taxon>
        <taxon>Gongylonematidae</taxon>
        <taxon>Gongylonema</taxon>
    </lineage>
</organism>
<dbReference type="OrthoDB" id="3183924at2759"/>
<reference evidence="1 2" key="2">
    <citation type="submission" date="2018-11" db="EMBL/GenBank/DDBJ databases">
        <authorList>
            <consortium name="Pathogen Informatics"/>
        </authorList>
    </citation>
    <scope>NUCLEOTIDE SEQUENCE [LARGE SCALE GENOMIC DNA]</scope>
</reference>
<evidence type="ECO:0000313" key="2">
    <source>
        <dbReference type="Proteomes" id="UP000271098"/>
    </source>
</evidence>
<evidence type="ECO:0000313" key="3">
    <source>
        <dbReference type="WBParaSite" id="GPUH_0000626601-mRNA-1"/>
    </source>
</evidence>
<dbReference type="Proteomes" id="UP000271098">
    <property type="component" value="Unassembled WGS sequence"/>
</dbReference>
<proteinExistence type="predicted"/>
<sequence length="113" mass="12336">MPSSVKERASSLGTTGELGTSAYNLARGLRAVYCGSAFLPAFVLEECHAALDDIGFDFVRKCVEAIEEKVSHCYAGNRRNAQYFRSNVNTARSLLKFEICGTKNCGISVFRTA</sequence>
<accession>A0A183DC17</accession>
<reference evidence="3" key="1">
    <citation type="submission" date="2016-06" db="UniProtKB">
        <authorList>
            <consortium name="WormBaseParasite"/>
        </authorList>
    </citation>
    <scope>IDENTIFICATION</scope>
</reference>